<accession>A0A3B0PJC2</accession>
<name>A0A3B0PJC2_9BACT</name>
<dbReference type="GO" id="GO:0004817">
    <property type="term" value="F:cysteine-tRNA ligase activity"/>
    <property type="evidence" value="ECO:0007669"/>
    <property type="project" value="UniProtKB-EC"/>
</dbReference>
<dbReference type="KEGG" id="medw:NCTC10132_00223"/>
<evidence type="ECO:0000256" key="1">
    <source>
        <dbReference type="ARBA" id="ARBA00022598"/>
    </source>
</evidence>
<evidence type="ECO:0000256" key="2">
    <source>
        <dbReference type="ARBA" id="ARBA00022741"/>
    </source>
</evidence>
<protein>
    <submittedName>
        <fullName evidence="5">Cysteine--tRNA ligase</fullName>
        <ecNumber evidence="5">6.1.1.16</ecNumber>
    </submittedName>
</protein>
<keyword evidence="1 5" id="KW-0436">Ligase</keyword>
<gene>
    <name evidence="5" type="primary">cysS_2</name>
    <name evidence="5" type="ORF">NCTC10132_00223</name>
</gene>
<keyword evidence="3" id="KW-0067">ATP-binding</keyword>
<dbReference type="InterPro" id="IPR032678">
    <property type="entry name" value="tRNA-synt_1_cat_dom"/>
</dbReference>
<dbReference type="EC" id="6.1.1.16" evidence="5"/>
<feature type="non-terminal residue" evidence="5">
    <location>
        <position position="44"/>
    </location>
</feature>
<reference evidence="6" key="1">
    <citation type="submission" date="2018-06" db="EMBL/GenBank/DDBJ databases">
        <authorList>
            <consortium name="Pathogen Informatics"/>
        </authorList>
    </citation>
    <scope>NUCLEOTIDE SEQUENCE [LARGE SCALE GENOMIC DNA]</scope>
    <source>
        <strain evidence="6">NCTC10132</strain>
    </source>
</reference>
<evidence type="ECO:0000313" key="6">
    <source>
        <dbReference type="Proteomes" id="UP000257559"/>
    </source>
</evidence>
<keyword evidence="6" id="KW-1185">Reference proteome</keyword>
<feature type="domain" description="tRNA synthetases class I catalytic" evidence="4">
    <location>
        <begin position="1"/>
        <end position="44"/>
    </location>
</feature>
<dbReference type="InterPro" id="IPR014729">
    <property type="entry name" value="Rossmann-like_a/b/a_fold"/>
</dbReference>
<keyword evidence="2" id="KW-0547">Nucleotide-binding</keyword>
<sequence>MIHKHFGDEGLDLHGGGMDLTFPHHENENIQYFSITGKPITKKW</sequence>
<dbReference type="AlphaFoldDB" id="A0A3B0PJC2"/>
<dbReference type="Proteomes" id="UP000257559">
    <property type="component" value="Chromosome"/>
</dbReference>
<dbReference type="Gene3D" id="3.40.50.620">
    <property type="entry name" value="HUPs"/>
    <property type="match status" value="1"/>
</dbReference>
<dbReference type="EMBL" id="LS991951">
    <property type="protein sequence ID" value="SYV96882.1"/>
    <property type="molecule type" value="Genomic_DNA"/>
</dbReference>
<evidence type="ECO:0000313" key="5">
    <source>
        <dbReference type="EMBL" id="SYV96882.1"/>
    </source>
</evidence>
<evidence type="ECO:0000259" key="4">
    <source>
        <dbReference type="Pfam" id="PF01406"/>
    </source>
</evidence>
<organism evidence="5 6">
    <name type="scientific">Mycoplasmopsis edwardii</name>
    <dbReference type="NCBI Taxonomy" id="53558"/>
    <lineage>
        <taxon>Bacteria</taxon>
        <taxon>Bacillati</taxon>
        <taxon>Mycoplasmatota</taxon>
        <taxon>Mycoplasmoidales</taxon>
        <taxon>Metamycoplasmataceae</taxon>
        <taxon>Mycoplasmopsis</taxon>
    </lineage>
</organism>
<proteinExistence type="predicted"/>
<dbReference type="GO" id="GO:0005524">
    <property type="term" value="F:ATP binding"/>
    <property type="evidence" value="ECO:0007669"/>
    <property type="project" value="UniProtKB-KW"/>
</dbReference>
<evidence type="ECO:0000256" key="3">
    <source>
        <dbReference type="ARBA" id="ARBA00022840"/>
    </source>
</evidence>
<dbReference type="Pfam" id="PF01406">
    <property type="entry name" value="tRNA-synt_1e"/>
    <property type="match status" value="1"/>
</dbReference>
<dbReference type="SUPFAM" id="SSF52374">
    <property type="entry name" value="Nucleotidylyl transferase"/>
    <property type="match status" value="1"/>
</dbReference>